<feature type="transmembrane region" description="Helical" evidence="2">
    <location>
        <begin position="66"/>
        <end position="85"/>
    </location>
</feature>
<name>A0A4S8NZM4_9HYPH</name>
<dbReference type="AlphaFoldDB" id="A0A4S8NZM4"/>
<feature type="region of interest" description="Disordered" evidence="1">
    <location>
        <begin position="1"/>
        <end position="27"/>
    </location>
</feature>
<feature type="transmembrane region" description="Helical" evidence="2">
    <location>
        <begin position="159"/>
        <end position="177"/>
    </location>
</feature>
<keyword evidence="2" id="KW-0812">Transmembrane</keyword>
<dbReference type="Proteomes" id="UP000308828">
    <property type="component" value="Unassembled WGS sequence"/>
</dbReference>
<dbReference type="OrthoDB" id="8354544at2"/>
<organism evidence="3 4">
    <name type="scientific">Peteryoungia ipomoeae</name>
    <dbReference type="NCBI Taxonomy" id="1210932"/>
    <lineage>
        <taxon>Bacteria</taxon>
        <taxon>Pseudomonadati</taxon>
        <taxon>Pseudomonadota</taxon>
        <taxon>Alphaproteobacteria</taxon>
        <taxon>Hyphomicrobiales</taxon>
        <taxon>Rhizobiaceae</taxon>
        <taxon>Peteryoungia</taxon>
    </lineage>
</organism>
<accession>A0A4S8NZM4</accession>
<feature type="transmembrane region" description="Helical" evidence="2">
    <location>
        <begin position="97"/>
        <end position="119"/>
    </location>
</feature>
<feature type="region of interest" description="Disordered" evidence="1">
    <location>
        <begin position="298"/>
        <end position="341"/>
    </location>
</feature>
<keyword evidence="2" id="KW-0472">Membrane</keyword>
<sequence length="341" mass="35836">MKKQKQTRRKAAQRSPAGTLAKPAASAGDRALQTQTAFAAAGSERVPGRAEAAALRFRTGAKTLEFRLAFAVFLAGIAAVVASLVVQHEYAFFELGYLFTLSIYDLVLALLGLSVCIGMAEMRRDIGLILAGFLGVLVPMLLAFDAVFQMILKSPLGEVLYLIAPAAVLSSGAVLWLPAWCRRFAAPVSAAVIALSLALFIGLDDFGIGIGAFATSAVLSALWFLLVPGLMLRPFRGVWLIIPARIIGSWLLVISIIETAALYAPPGEAPPPPTPSITDQEGTLMPLDPAVREGLADAPDLFGEAPPPDAASDDPLALPETGELPADRSPAARSVTPPAFP</sequence>
<dbReference type="EMBL" id="STGV01000003">
    <property type="protein sequence ID" value="THV23078.1"/>
    <property type="molecule type" value="Genomic_DNA"/>
</dbReference>
<evidence type="ECO:0000313" key="3">
    <source>
        <dbReference type="EMBL" id="THV23078.1"/>
    </source>
</evidence>
<protein>
    <submittedName>
        <fullName evidence="3">Uncharacterized protein</fullName>
    </submittedName>
</protein>
<keyword evidence="4" id="KW-1185">Reference proteome</keyword>
<evidence type="ECO:0000256" key="1">
    <source>
        <dbReference type="SAM" id="MobiDB-lite"/>
    </source>
</evidence>
<keyword evidence="2" id="KW-1133">Transmembrane helix</keyword>
<evidence type="ECO:0000313" key="4">
    <source>
        <dbReference type="Proteomes" id="UP000308828"/>
    </source>
</evidence>
<comment type="caution">
    <text evidence="3">The sequence shown here is derived from an EMBL/GenBank/DDBJ whole genome shotgun (WGS) entry which is preliminary data.</text>
</comment>
<feature type="transmembrane region" description="Helical" evidence="2">
    <location>
        <begin position="208"/>
        <end position="226"/>
    </location>
</feature>
<feature type="transmembrane region" description="Helical" evidence="2">
    <location>
        <begin position="184"/>
        <end position="202"/>
    </location>
</feature>
<gene>
    <name evidence="3" type="ORF">FAA97_10715</name>
</gene>
<reference evidence="3 4" key="1">
    <citation type="submission" date="2019-04" db="EMBL/GenBank/DDBJ databases">
        <title>Genome sequence of strain shin9-1.</title>
        <authorList>
            <person name="Gao J."/>
            <person name="Sun J."/>
        </authorList>
    </citation>
    <scope>NUCLEOTIDE SEQUENCE [LARGE SCALE GENOMIC DNA]</scope>
    <source>
        <strain evidence="4">shin9-1</strain>
    </source>
</reference>
<feature type="transmembrane region" description="Helical" evidence="2">
    <location>
        <begin position="126"/>
        <end position="147"/>
    </location>
</feature>
<feature type="compositionally biased region" description="Basic residues" evidence="1">
    <location>
        <begin position="1"/>
        <end position="12"/>
    </location>
</feature>
<feature type="transmembrane region" description="Helical" evidence="2">
    <location>
        <begin position="238"/>
        <end position="264"/>
    </location>
</feature>
<proteinExistence type="predicted"/>
<evidence type="ECO:0000256" key="2">
    <source>
        <dbReference type="SAM" id="Phobius"/>
    </source>
</evidence>
<dbReference type="RefSeq" id="WP_136598521.1">
    <property type="nucleotide sequence ID" value="NZ_STGV01000003.1"/>
</dbReference>